<protein>
    <submittedName>
        <fullName evidence="5 6">Beta-lactamase</fullName>
    </submittedName>
</protein>
<dbReference type="CDD" id="cd06262">
    <property type="entry name" value="metallo-hydrolase-like_MBL-fold"/>
    <property type="match status" value="1"/>
</dbReference>
<proteinExistence type="predicted"/>
<dbReference type="OrthoDB" id="9802248at2"/>
<comment type="catalytic activity">
    <reaction evidence="1">
        <text>3',5'-cyclic CMP + H2O = CMP + H(+)</text>
        <dbReference type="Rhea" id="RHEA:72675"/>
        <dbReference type="ChEBI" id="CHEBI:15377"/>
        <dbReference type="ChEBI" id="CHEBI:15378"/>
        <dbReference type="ChEBI" id="CHEBI:58003"/>
        <dbReference type="ChEBI" id="CHEBI:60377"/>
    </reaction>
    <physiologicalReaction direction="left-to-right" evidence="1">
        <dbReference type="Rhea" id="RHEA:72676"/>
    </physiologicalReaction>
</comment>
<dbReference type="SUPFAM" id="SSF56281">
    <property type="entry name" value="Metallo-hydrolase/oxidoreductase"/>
    <property type="match status" value="1"/>
</dbReference>
<dbReference type="PANTHER" id="PTHR42951:SF4">
    <property type="entry name" value="ACYL-COENZYME A THIOESTERASE MBLAC2"/>
    <property type="match status" value="1"/>
</dbReference>
<evidence type="ECO:0000256" key="1">
    <source>
        <dbReference type="ARBA" id="ARBA00034221"/>
    </source>
</evidence>
<dbReference type="InterPro" id="IPR001279">
    <property type="entry name" value="Metallo-B-lactamas"/>
</dbReference>
<evidence type="ECO:0000313" key="7">
    <source>
        <dbReference type="Proteomes" id="UP000037269"/>
    </source>
</evidence>
<evidence type="ECO:0000256" key="2">
    <source>
        <dbReference type="ARBA" id="ARBA00034301"/>
    </source>
</evidence>
<dbReference type="EMBL" id="LGUG01000004">
    <property type="protein sequence ID" value="KON97227.1"/>
    <property type="molecule type" value="Genomic_DNA"/>
</dbReference>
<dbReference type="Gene3D" id="3.60.15.10">
    <property type="entry name" value="Ribonuclease Z/Hydroxyacylglutathione hydrolase-like"/>
    <property type="match status" value="1"/>
</dbReference>
<gene>
    <name evidence="5" type="ORF">AF333_18915</name>
    <name evidence="6" type="ORF">SAMN04487909_12010</name>
</gene>
<dbReference type="SMART" id="SM00849">
    <property type="entry name" value="Lactamase_B"/>
    <property type="match status" value="1"/>
</dbReference>
<dbReference type="GeneID" id="42307225"/>
<comment type="function">
    <text evidence="2">Counteracts the endogenous Pycsar antiviral defense system. Phosphodiesterase that enables metal-dependent hydrolysis of host cyclic nucleotide Pycsar defense signals such as cCMP and cUMP.</text>
</comment>
<keyword evidence="7" id="KW-1185">Reference proteome</keyword>
<comment type="catalytic activity">
    <reaction evidence="3">
        <text>3',5'-cyclic UMP + H2O = UMP + H(+)</text>
        <dbReference type="Rhea" id="RHEA:70575"/>
        <dbReference type="ChEBI" id="CHEBI:15377"/>
        <dbReference type="ChEBI" id="CHEBI:15378"/>
        <dbReference type="ChEBI" id="CHEBI:57865"/>
        <dbReference type="ChEBI" id="CHEBI:184387"/>
    </reaction>
    <physiologicalReaction direction="left-to-right" evidence="3">
        <dbReference type="Rhea" id="RHEA:70576"/>
    </physiologicalReaction>
</comment>
<evidence type="ECO:0000259" key="4">
    <source>
        <dbReference type="SMART" id="SM00849"/>
    </source>
</evidence>
<dbReference type="Proteomes" id="UP000037269">
    <property type="component" value="Unassembled WGS sequence"/>
</dbReference>
<evidence type="ECO:0000313" key="6">
    <source>
        <dbReference type="EMBL" id="SDJ53180.1"/>
    </source>
</evidence>
<dbReference type="AlphaFoldDB" id="A0A0D1VKU6"/>
<organism evidence="5 7">
    <name type="scientific">Aneurinibacillus migulanus</name>
    <name type="common">Bacillus migulanus</name>
    <dbReference type="NCBI Taxonomy" id="47500"/>
    <lineage>
        <taxon>Bacteria</taxon>
        <taxon>Bacillati</taxon>
        <taxon>Bacillota</taxon>
        <taxon>Bacilli</taxon>
        <taxon>Bacillales</taxon>
        <taxon>Paenibacillaceae</taxon>
        <taxon>Aneurinibacillus group</taxon>
        <taxon>Aneurinibacillus</taxon>
    </lineage>
</organism>
<dbReference type="Proteomes" id="UP000182836">
    <property type="component" value="Unassembled WGS sequence"/>
</dbReference>
<dbReference type="STRING" id="47500.AF333_18915"/>
<feature type="domain" description="Metallo-beta-lactamase" evidence="4">
    <location>
        <begin position="15"/>
        <end position="199"/>
    </location>
</feature>
<reference evidence="6 8" key="2">
    <citation type="submission" date="2016-10" db="EMBL/GenBank/DDBJ databases">
        <authorList>
            <person name="de Groot N.N."/>
        </authorList>
    </citation>
    <scope>NUCLEOTIDE SEQUENCE [LARGE SCALE GENOMIC DNA]</scope>
    <source>
        <strain evidence="6 8">DSM 2895</strain>
    </source>
</reference>
<dbReference type="InterPro" id="IPR036866">
    <property type="entry name" value="RibonucZ/Hydroxyglut_hydro"/>
</dbReference>
<evidence type="ECO:0000256" key="3">
    <source>
        <dbReference type="ARBA" id="ARBA00048505"/>
    </source>
</evidence>
<dbReference type="InterPro" id="IPR050855">
    <property type="entry name" value="NDM-1-like"/>
</dbReference>
<accession>A0A0D1VKU6</accession>
<evidence type="ECO:0000313" key="8">
    <source>
        <dbReference type="Proteomes" id="UP000182836"/>
    </source>
</evidence>
<reference evidence="5 7" key="1">
    <citation type="submission" date="2015-07" db="EMBL/GenBank/DDBJ databases">
        <title>Fjat-14205 dsm 2895.</title>
        <authorList>
            <person name="Liu B."/>
            <person name="Wang J."/>
            <person name="Zhu Y."/>
            <person name="Liu G."/>
            <person name="Chen Q."/>
            <person name="Chen Z."/>
            <person name="Lan J."/>
            <person name="Che J."/>
            <person name="Ge C."/>
            <person name="Shi H."/>
            <person name="Pan Z."/>
            <person name="Liu X."/>
        </authorList>
    </citation>
    <scope>NUCLEOTIDE SEQUENCE [LARGE SCALE GENOMIC DNA]</scope>
    <source>
        <strain evidence="5 7">DSM 2895</strain>
    </source>
</reference>
<dbReference type="PANTHER" id="PTHR42951">
    <property type="entry name" value="METALLO-BETA-LACTAMASE DOMAIN-CONTAINING"/>
    <property type="match status" value="1"/>
</dbReference>
<dbReference type="Pfam" id="PF00753">
    <property type="entry name" value="Lactamase_B"/>
    <property type="match status" value="1"/>
</dbReference>
<dbReference type="PATRIC" id="fig|47500.8.peg.5843"/>
<dbReference type="RefSeq" id="WP_043063323.1">
    <property type="nucleotide sequence ID" value="NZ_BJOA01000163.1"/>
</dbReference>
<sequence>MSISPIHFFQRTFPSANMILLHGKQPILVDTGFGSDISETEELLREAGVKPENLSLIVNTHYHSDHVGGNYTFQTNYRIPIAAHCWEGEVINSRDQEACSAEWLDQPVEPYRVNRMLSDGDELDAGGVPVQVIHTPGHTLGHISLYAPAQQTLIVGDLFHENDVGWINLFREGSGALQRSLISLDRLAALPICRAYSGHGPAIDDPITSIDNARRRLEKWLHTPEKVAWHGCKRIFAYALMILDGIPEEKIHEYLMTCGWFHDFSRHAFKTEPHRFVEPLLEEMIRSGAAVRADDGRLIAGAPYTSPGSEWSPTLPLPKQWPGVANTSSLL</sequence>
<dbReference type="EMBL" id="FNED01000020">
    <property type="protein sequence ID" value="SDJ53180.1"/>
    <property type="molecule type" value="Genomic_DNA"/>
</dbReference>
<name>A0A0D1VKU6_ANEMI</name>
<evidence type="ECO:0000313" key="5">
    <source>
        <dbReference type="EMBL" id="KON97227.1"/>
    </source>
</evidence>